<comment type="caution">
    <text evidence="1">The sequence shown here is derived from an EMBL/GenBank/DDBJ whole genome shotgun (WGS) entry which is preliminary data.</text>
</comment>
<keyword evidence="2" id="KW-1185">Reference proteome</keyword>
<dbReference type="Proteomes" id="UP001162992">
    <property type="component" value="Chromosome 4"/>
</dbReference>
<evidence type="ECO:0000313" key="1">
    <source>
        <dbReference type="EMBL" id="KAJ7557827.1"/>
    </source>
</evidence>
<proteinExistence type="predicted"/>
<protein>
    <submittedName>
        <fullName evidence="1">Uncharacterized protein</fullName>
    </submittedName>
</protein>
<reference evidence="2" key="1">
    <citation type="journal article" date="2024" name="Proc. Natl. Acad. Sci. U.S.A.">
        <title>Extraordinary preservation of gene collinearity over three hundred million years revealed in homosporous lycophytes.</title>
        <authorList>
            <person name="Li C."/>
            <person name="Wickell D."/>
            <person name="Kuo L.Y."/>
            <person name="Chen X."/>
            <person name="Nie B."/>
            <person name="Liao X."/>
            <person name="Peng D."/>
            <person name="Ji J."/>
            <person name="Jenkins J."/>
            <person name="Williams M."/>
            <person name="Shu S."/>
            <person name="Plott C."/>
            <person name="Barry K."/>
            <person name="Rajasekar S."/>
            <person name="Grimwood J."/>
            <person name="Han X."/>
            <person name="Sun S."/>
            <person name="Hou Z."/>
            <person name="He W."/>
            <person name="Dai G."/>
            <person name="Sun C."/>
            <person name="Schmutz J."/>
            <person name="Leebens-Mack J.H."/>
            <person name="Li F.W."/>
            <person name="Wang L."/>
        </authorList>
    </citation>
    <scope>NUCLEOTIDE SEQUENCE [LARGE SCALE GENOMIC DNA]</scope>
    <source>
        <strain evidence="2">cv. PW_Plant_1</strain>
    </source>
</reference>
<dbReference type="EMBL" id="CM055095">
    <property type="protein sequence ID" value="KAJ7557827.1"/>
    <property type="molecule type" value="Genomic_DNA"/>
</dbReference>
<sequence>MEMTSEEKRDDEAMDSESDSDEKKEGEPHSDSENSDEDENAQSMEVEQLKAAVAQNPNNYDAHVQYIGMLRKQGALEEVRQAREAMNVLFPLSSAMWREWTQDEARLISSSEDAASVEALYEHGVKEYLSVPLWVEYLEFVEEHDAAVSQCTSQGLAKMRALFERSLGAAGLHLAEGWKVWEAYREFEQAVLLTIAEDNIETKSKQVDIVRSIFRRQLTVPLANHADTLRDYREWEEQQGTKVGDEADELAGLPPNVVSSYAKAMKVCSKYKPIEELIASGKAGDAELLHNYQLYIGLEEDTGDPARVQVIYERAIADFPITSELWLKYTEYLDSNLKVPSIIKTVYARAVQNCPWVGELWKRYLLALERCGAQENEIFPVYEKSLQSGLQTPTEYLDLFLTRADSLRRMLKSESNETEKQADLKQLWETFDHASQFLTTYFPDYVDRSLQLYRYWARLAVHLGNDVMAARGVWENLIKSRWILSAHGWMTEVWKGYISMELELRNIKEARSIYRRCYSRKFEANGAELMCDEWLRFEREYGSLEDYDRAVLKVRPRLAEVKAMQLAQEVKGGAVHSSGVTTQAAATAVERPKGRESLQKERDQVVTSNKRKRGLGHKDYDALSKRQKSTKRSTKETIIVNQEKDPNQQEKVDTEMKADKSMSRIGHQSEDSKSSTSKQQVYTDRCTAFVSNIPFEVTEEQLHEFFSSSGGLKDVRMLRDRYTGRPRGIAYIEFESEDFLSAAIQKNRQKLFGRPISVAQSNPDMGRSKPTHGATARHGRGGGSRPTDERTEKLEILHDKLDQPRGGSVMVGHRRGGHVKLTGSNTFAVPRRLVKPLGWGASEQRPAEAGEEAPKSNEEFRKLLLQS</sequence>
<name>A0ACC2DUH4_DIPCM</name>
<evidence type="ECO:0000313" key="2">
    <source>
        <dbReference type="Proteomes" id="UP001162992"/>
    </source>
</evidence>
<gene>
    <name evidence="1" type="ORF">O6H91_04G012000</name>
</gene>
<accession>A0ACC2DUH4</accession>
<organism evidence="1 2">
    <name type="scientific">Diphasiastrum complanatum</name>
    <name type="common">Issler's clubmoss</name>
    <name type="synonym">Lycopodium complanatum</name>
    <dbReference type="NCBI Taxonomy" id="34168"/>
    <lineage>
        <taxon>Eukaryota</taxon>
        <taxon>Viridiplantae</taxon>
        <taxon>Streptophyta</taxon>
        <taxon>Embryophyta</taxon>
        <taxon>Tracheophyta</taxon>
        <taxon>Lycopodiopsida</taxon>
        <taxon>Lycopodiales</taxon>
        <taxon>Lycopodiaceae</taxon>
        <taxon>Lycopodioideae</taxon>
        <taxon>Diphasiastrum</taxon>
    </lineage>
</organism>